<protein>
    <submittedName>
        <fullName evidence="2">Uncharacterized protein</fullName>
    </submittedName>
</protein>
<sequence>MREKDERERGRKLKRARDRVKRTRTSNGEKTARGRETTGAQATSSHSCRQGSVTTAQFVHSACGTVWGGSNERSLLGRAPTDESRRRTDGDLHPLCASSIDIWVSKCQYDVSDVTPMWDQSFCAPFRSGRPGTVYRSVSTPLSGIAVLDCEFDVDASEAHGTRVRSGAKRSEVREYILRSRNHSATVATKLQTISSSHRSSRKSLVGRTSMNQRGLLSIGRIWSSLDLPRSADREYDGRETGRTLFVSFRSGGEDMEWKGMRNKIKREKEKRDRKRE</sequence>
<feature type="compositionally biased region" description="Polar residues" evidence="1">
    <location>
        <begin position="38"/>
        <end position="50"/>
    </location>
</feature>
<feature type="region of interest" description="Disordered" evidence="1">
    <location>
        <begin position="1"/>
        <end position="50"/>
    </location>
</feature>
<organism evidence="3">
    <name type="scientific">Acromyrmex echinatior</name>
    <name type="common">Panamanian leafcutter ant</name>
    <name type="synonym">Acromyrmex octospinosus echinatior</name>
    <dbReference type="NCBI Taxonomy" id="103372"/>
    <lineage>
        <taxon>Eukaryota</taxon>
        <taxon>Metazoa</taxon>
        <taxon>Ecdysozoa</taxon>
        <taxon>Arthropoda</taxon>
        <taxon>Hexapoda</taxon>
        <taxon>Insecta</taxon>
        <taxon>Pterygota</taxon>
        <taxon>Neoptera</taxon>
        <taxon>Endopterygota</taxon>
        <taxon>Hymenoptera</taxon>
        <taxon>Apocrita</taxon>
        <taxon>Aculeata</taxon>
        <taxon>Formicoidea</taxon>
        <taxon>Formicidae</taxon>
        <taxon>Myrmicinae</taxon>
        <taxon>Acromyrmex</taxon>
    </lineage>
</organism>
<gene>
    <name evidence="2" type="ORF">G5I_03329</name>
</gene>
<evidence type="ECO:0000313" key="3">
    <source>
        <dbReference type="Proteomes" id="UP000007755"/>
    </source>
</evidence>
<reference evidence="2" key="1">
    <citation type="submission" date="2011-02" db="EMBL/GenBank/DDBJ databases">
        <title>The genome of the leaf-cutting ant Acromyrmex echinatior suggests key adaptations to social evolution and fungus farming.</title>
        <authorList>
            <person name="Nygaard S."/>
            <person name="Zhang G."/>
        </authorList>
    </citation>
    <scope>NUCLEOTIDE SEQUENCE</scope>
</reference>
<accession>F4WCQ3</accession>
<proteinExistence type="predicted"/>
<evidence type="ECO:0000256" key="1">
    <source>
        <dbReference type="SAM" id="MobiDB-lite"/>
    </source>
</evidence>
<dbReference type="Proteomes" id="UP000007755">
    <property type="component" value="Unassembled WGS sequence"/>
</dbReference>
<evidence type="ECO:0000313" key="2">
    <source>
        <dbReference type="EMBL" id="EGI68233.1"/>
    </source>
</evidence>
<feature type="compositionally biased region" description="Basic residues" evidence="1">
    <location>
        <begin position="10"/>
        <end position="24"/>
    </location>
</feature>
<dbReference type="InParanoid" id="F4WCQ3"/>
<dbReference type="AlphaFoldDB" id="F4WCQ3"/>
<dbReference type="EMBL" id="GL888070">
    <property type="protein sequence ID" value="EGI68233.1"/>
    <property type="molecule type" value="Genomic_DNA"/>
</dbReference>
<name>F4WCQ3_ACREC</name>
<keyword evidence="3" id="KW-1185">Reference proteome</keyword>